<feature type="compositionally biased region" description="Acidic residues" evidence="5">
    <location>
        <begin position="83"/>
        <end position="95"/>
    </location>
</feature>
<reference evidence="8" key="1">
    <citation type="journal article" date="2021" name="Sci. Rep.">
        <title>Diploid genomic architecture of Nitzschia inconspicua, an elite biomass production diatom.</title>
        <authorList>
            <person name="Oliver A."/>
            <person name="Podell S."/>
            <person name="Pinowska A."/>
            <person name="Traller J.C."/>
            <person name="Smith S.R."/>
            <person name="McClure R."/>
            <person name="Beliaev A."/>
            <person name="Bohutskyi P."/>
            <person name="Hill E.A."/>
            <person name="Rabines A."/>
            <person name="Zheng H."/>
            <person name="Allen L.Z."/>
            <person name="Kuo A."/>
            <person name="Grigoriev I.V."/>
            <person name="Allen A.E."/>
            <person name="Hazlebeck D."/>
            <person name="Allen E.E."/>
        </authorList>
    </citation>
    <scope>NUCLEOTIDE SEQUENCE</scope>
    <source>
        <strain evidence="8">Hildebrandi</strain>
    </source>
</reference>
<feature type="transmembrane region" description="Helical" evidence="6">
    <location>
        <begin position="277"/>
        <end position="297"/>
    </location>
</feature>
<feature type="region of interest" description="Disordered" evidence="5">
    <location>
        <begin position="549"/>
        <end position="592"/>
    </location>
</feature>
<feature type="compositionally biased region" description="Polar residues" evidence="5">
    <location>
        <begin position="889"/>
        <end position="903"/>
    </location>
</feature>
<protein>
    <submittedName>
        <fullName evidence="8">Ion transport protein</fullName>
    </submittedName>
</protein>
<evidence type="ECO:0000259" key="7">
    <source>
        <dbReference type="Pfam" id="PF00520"/>
    </source>
</evidence>
<dbReference type="InterPro" id="IPR043203">
    <property type="entry name" value="VGCC_Ca_Na"/>
</dbReference>
<feature type="region of interest" description="Disordered" evidence="5">
    <location>
        <begin position="988"/>
        <end position="1011"/>
    </location>
</feature>
<keyword evidence="2 6" id="KW-0812">Transmembrane</keyword>
<feature type="compositionally biased region" description="Basic and acidic residues" evidence="5">
    <location>
        <begin position="13"/>
        <end position="27"/>
    </location>
</feature>
<feature type="transmembrane region" description="Helical" evidence="6">
    <location>
        <begin position="237"/>
        <end position="257"/>
    </location>
</feature>
<feature type="region of interest" description="Disordered" evidence="5">
    <location>
        <begin position="1"/>
        <end position="200"/>
    </location>
</feature>
<evidence type="ECO:0000256" key="1">
    <source>
        <dbReference type="ARBA" id="ARBA00004141"/>
    </source>
</evidence>
<dbReference type="Pfam" id="PF00520">
    <property type="entry name" value="Ion_trans"/>
    <property type="match status" value="1"/>
</dbReference>
<feature type="compositionally biased region" description="Acidic residues" evidence="5">
    <location>
        <begin position="1194"/>
        <end position="1209"/>
    </location>
</feature>
<feature type="transmembrane region" description="Helical" evidence="6">
    <location>
        <begin position="593"/>
        <end position="618"/>
    </location>
</feature>
<dbReference type="GO" id="GO:0005248">
    <property type="term" value="F:voltage-gated sodium channel activity"/>
    <property type="evidence" value="ECO:0007669"/>
    <property type="project" value="TreeGrafter"/>
</dbReference>
<feature type="compositionally biased region" description="Polar residues" evidence="5">
    <location>
        <begin position="1"/>
        <end position="12"/>
    </location>
</feature>
<reference evidence="8" key="2">
    <citation type="submission" date="2021-04" db="EMBL/GenBank/DDBJ databases">
        <authorList>
            <person name="Podell S."/>
        </authorList>
    </citation>
    <scope>NUCLEOTIDE SEQUENCE</scope>
    <source>
        <strain evidence="8">Hildebrandi</strain>
    </source>
</reference>
<feature type="compositionally biased region" description="Polar residues" evidence="5">
    <location>
        <begin position="100"/>
        <end position="109"/>
    </location>
</feature>
<organism evidence="8 9">
    <name type="scientific">Nitzschia inconspicua</name>
    <dbReference type="NCBI Taxonomy" id="303405"/>
    <lineage>
        <taxon>Eukaryota</taxon>
        <taxon>Sar</taxon>
        <taxon>Stramenopiles</taxon>
        <taxon>Ochrophyta</taxon>
        <taxon>Bacillariophyta</taxon>
        <taxon>Bacillariophyceae</taxon>
        <taxon>Bacillariophycidae</taxon>
        <taxon>Bacillariales</taxon>
        <taxon>Bacillariaceae</taxon>
        <taxon>Nitzschia</taxon>
    </lineage>
</organism>
<evidence type="ECO:0000256" key="5">
    <source>
        <dbReference type="SAM" id="MobiDB-lite"/>
    </source>
</evidence>
<dbReference type="Proteomes" id="UP000693970">
    <property type="component" value="Unassembled WGS sequence"/>
</dbReference>
<feature type="compositionally biased region" description="Basic and acidic residues" evidence="5">
    <location>
        <begin position="572"/>
        <end position="581"/>
    </location>
</feature>
<gene>
    <name evidence="8" type="ORF">IV203_027135</name>
</gene>
<feature type="transmembrane region" description="Helical" evidence="6">
    <location>
        <begin position="344"/>
        <end position="369"/>
    </location>
</feature>
<keyword evidence="4 6" id="KW-0472">Membrane</keyword>
<feature type="compositionally biased region" description="Low complexity" evidence="5">
    <location>
        <begin position="989"/>
        <end position="1002"/>
    </location>
</feature>
<feature type="region of interest" description="Disordered" evidence="5">
    <location>
        <begin position="861"/>
        <end position="915"/>
    </location>
</feature>
<evidence type="ECO:0000256" key="6">
    <source>
        <dbReference type="SAM" id="Phobius"/>
    </source>
</evidence>
<feature type="compositionally biased region" description="Low complexity" evidence="5">
    <location>
        <begin position="865"/>
        <end position="888"/>
    </location>
</feature>
<dbReference type="PANTHER" id="PTHR10037">
    <property type="entry name" value="VOLTAGE-GATED CATION CHANNEL CALCIUM AND SODIUM"/>
    <property type="match status" value="1"/>
</dbReference>
<evidence type="ECO:0000313" key="9">
    <source>
        <dbReference type="Proteomes" id="UP000693970"/>
    </source>
</evidence>
<evidence type="ECO:0000256" key="2">
    <source>
        <dbReference type="ARBA" id="ARBA00022692"/>
    </source>
</evidence>
<dbReference type="EMBL" id="JAGRRH010000010">
    <property type="protein sequence ID" value="KAG7363774.1"/>
    <property type="molecule type" value="Genomic_DNA"/>
</dbReference>
<feature type="compositionally biased region" description="Low complexity" evidence="5">
    <location>
        <begin position="185"/>
        <end position="200"/>
    </location>
</feature>
<comment type="caution">
    <text evidence="8">The sequence shown here is derived from an EMBL/GenBank/DDBJ whole genome shotgun (WGS) entry which is preliminary data.</text>
</comment>
<proteinExistence type="predicted"/>
<feature type="transmembrane region" description="Helical" evidence="6">
    <location>
        <begin position="303"/>
        <end position="323"/>
    </location>
</feature>
<feature type="compositionally biased region" description="Basic and acidic residues" evidence="5">
    <location>
        <begin position="52"/>
        <end position="68"/>
    </location>
</feature>
<evidence type="ECO:0000313" key="8">
    <source>
        <dbReference type="EMBL" id="KAG7363774.1"/>
    </source>
</evidence>
<dbReference type="OrthoDB" id="45894at2759"/>
<feature type="compositionally biased region" description="Polar residues" evidence="5">
    <location>
        <begin position="119"/>
        <end position="138"/>
    </location>
</feature>
<feature type="compositionally biased region" description="Basic and acidic residues" evidence="5">
    <location>
        <begin position="172"/>
        <end position="184"/>
    </location>
</feature>
<keyword evidence="3 6" id="KW-1133">Transmembrane helix</keyword>
<dbReference type="PANTHER" id="PTHR10037:SF62">
    <property type="entry name" value="SODIUM CHANNEL PROTEIN 60E"/>
    <property type="match status" value="1"/>
</dbReference>
<accession>A0A9K3LL34</accession>
<comment type="subcellular location">
    <subcellularLocation>
        <location evidence="1">Membrane</location>
        <topology evidence="1">Multi-pass membrane protein</topology>
    </subcellularLocation>
</comment>
<name>A0A9K3LL34_9STRA</name>
<feature type="region of interest" description="Disordered" evidence="5">
    <location>
        <begin position="1194"/>
        <end position="1214"/>
    </location>
</feature>
<keyword evidence="9" id="KW-1185">Reference proteome</keyword>
<feature type="compositionally biased region" description="Low complexity" evidence="5">
    <location>
        <begin position="139"/>
        <end position="149"/>
    </location>
</feature>
<feature type="domain" description="Ion transport" evidence="7">
    <location>
        <begin position="238"/>
        <end position="458"/>
    </location>
</feature>
<evidence type="ECO:0000256" key="4">
    <source>
        <dbReference type="ARBA" id="ARBA00023136"/>
    </source>
</evidence>
<feature type="transmembrane region" description="Helical" evidence="6">
    <location>
        <begin position="424"/>
        <end position="451"/>
    </location>
</feature>
<sequence>MDDTANSVSSSVEVHRTESTRDADSNRPECTAHQLLEQSSSDDESGDVIWHLNEEELQKQEREEKEDGLSDEEIVTAALKGCDDDDNDNDDDDDCVAVPTNASLTGRTDNSNDMRNDSHAISSDDSQQLTKNSQQMTKSNLLSSSSASSLDDDVWNPDNGKNKRNVTGSDTANDHQDPQSKVDNNENNINSSSSNNNNHSSSISSLAASFDQSSCWQEFLDSINQFRYRCGMFVNNGYVQFLIIVLIGVNAIMMGLATFDFIKLDPKLNGAFETTDYTFLIVFTVELGLQFIYHGLYLLLDGWLVFDLIIIVTSWSFSSVQIIRAFRIFRALRLVTRIKILKNLILAMFSVIPRMAAIGLMLCLIFYIFGVLFTQLFKNLYEEGYTEHNYFSDLDWTFFTLFQMMTLDNWADISREVVEVYQWAWIPFVLFVIICGFIVVNLIIAVICDAIGALHSDQKAKLHGDLDDIDDDDANNAQCMDIREQLDELEDYMEELTRIQSRTFHTLQFLTQQIQMHKLKQELQQKTNNSTLAAAQALVGTTYNDKESPAVSTAVADSSSLRPPLQPTGDDVELRTSVSKEQRRRRKSQPATAITAQATLALTIIVCHLISTFTYAFIPTQFSMRSIRACIPQPHQQQQRQSKLLPKFRPTIQSTIFVSKQDDKEKDDDDLLSDLDARVLRSMLQDSANKLDLQQEENMKKLLERGIKSKQKVESPTTVKDTEKEEESAYSSQVIKTLADTKLWRALSRNAQDFLESAKITIANRLERDAKLVVSLGIFALDRALQDVSRALPSAASLTQNNKKIFQLSDKSSFDVSDNQQQKQQEPMKVDLRKEFATPQDEIKSVSAAIKQIFEQADQKVTPRSLSSSSSSAKTLLSSSSASSLKSTAQRGTARLSSAYQRQQKTKLAREKENIVQKAPRLASSVIDSAYQVKRELQIEPNKPGYKTQRLREATASTAKLLASAAKAGGSLLLGQASKTRRNNQLPFSATSSSAVSTNAGTGPSQVDVKTSSFTTNGATISEVDSAMDATARAMDAAYYASSSVSSSSSSNNGRPNIKAEPVDFLDNEPYFAFKRGGGRPTTTIAKEEIEERQETPGVWVKDAETKTQPPKVITVEFQKSADGVIEGIDPSTIDAFDETYYLSTEYGYCTTATTTTAMDDDDMDNLRQVTAEVISEEDFESVFGRAKAVDNLGDVDSEYDDDDNNSETEEGRQGTPNLLVVLTLRSLDVVFLVVEKAVLLLPDVLAFVNRVATRAGEVSREGMGQIGWQPLKTNMRGAKRY</sequence>
<dbReference type="GO" id="GO:0001518">
    <property type="term" value="C:voltage-gated sodium channel complex"/>
    <property type="evidence" value="ECO:0007669"/>
    <property type="project" value="TreeGrafter"/>
</dbReference>
<evidence type="ECO:0000256" key="3">
    <source>
        <dbReference type="ARBA" id="ARBA00022989"/>
    </source>
</evidence>
<feature type="region of interest" description="Disordered" evidence="5">
    <location>
        <begin position="707"/>
        <end position="726"/>
    </location>
</feature>
<dbReference type="InterPro" id="IPR005821">
    <property type="entry name" value="Ion_trans_dom"/>
</dbReference>